<feature type="region of interest" description="Disordered" evidence="1">
    <location>
        <begin position="310"/>
        <end position="948"/>
    </location>
</feature>
<reference evidence="3 4" key="1">
    <citation type="submission" date="2024-04" db="EMBL/GenBank/DDBJ databases">
        <title>Phyllosticta paracitricarpa is synonymous to the EU quarantine fungus P. citricarpa based on phylogenomic analyses.</title>
        <authorList>
            <consortium name="Lawrence Berkeley National Laboratory"/>
            <person name="Van Ingen-Buijs V.A."/>
            <person name="Van Westerhoven A.C."/>
            <person name="Haridas S."/>
            <person name="Skiadas P."/>
            <person name="Martin F."/>
            <person name="Groenewald J.Z."/>
            <person name="Crous P.W."/>
            <person name="Seidl M.F."/>
        </authorList>
    </citation>
    <scope>NUCLEOTIDE SEQUENCE [LARGE SCALE GENOMIC DNA]</scope>
    <source>
        <strain evidence="3 4">CBS 122670</strain>
    </source>
</reference>
<dbReference type="EMBL" id="JBBPDW010000016">
    <property type="protein sequence ID" value="KAK7545939.1"/>
    <property type="molecule type" value="Genomic_DNA"/>
</dbReference>
<accession>A0ABR1MCR6</accession>
<evidence type="ECO:0000313" key="4">
    <source>
        <dbReference type="Proteomes" id="UP001365128"/>
    </source>
</evidence>
<keyword evidence="2" id="KW-1133">Transmembrane helix</keyword>
<evidence type="ECO:0000313" key="3">
    <source>
        <dbReference type="EMBL" id="KAK7545939.1"/>
    </source>
</evidence>
<dbReference type="PANTHER" id="PTHR36424:SF1">
    <property type="entry name" value="LOW AFFINITY K(+) TRANSPORTER 1-RELATED"/>
    <property type="match status" value="1"/>
</dbReference>
<feature type="transmembrane region" description="Helical" evidence="2">
    <location>
        <begin position="84"/>
        <end position="102"/>
    </location>
</feature>
<keyword evidence="2" id="KW-0472">Membrane</keyword>
<keyword evidence="2" id="KW-0812">Transmembrane</keyword>
<feature type="compositionally biased region" description="Polar residues" evidence="1">
    <location>
        <begin position="492"/>
        <end position="501"/>
    </location>
</feature>
<feature type="compositionally biased region" description="Polar residues" evidence="1">
    <location>
        <begin position="532"/>
        <end position="544"/>
    </location>
</feature>
<feature type="compositionally biased region" description="Low complexity" evidence="1">
    <location>
        <begin position="877"/>
        <end position="890"/>
    </location>
</feature>
<feature type="compositionally biased region" description="Basic and acidic residues" evidence="1">
    <location>
        <begin position="632"/>
        <end position="653"/>
    </location>
</feature>
<comment type="caution">
    <text evidence="3">The sequence shown here is derived from an EMBL/GenBank/DDBJ whole genome shotgun (WGS) entry which is preliminary data.</text>
</comment>
<evidence type="ECO:0000256" key="1">
    <source>
        <dbReference type="SAM" id="MobiDB-lite"/>
    </source>
</evidence>
<feature type="compositionally biased region" description="Polar residues" evidence="1">
    <location>
        <begin position="445"/>
        <end position="457"/>
    </location>
</feature>
<proteinExistence type="predicted"/>
<protein>
    <recommendedName>
        <fullName evidence="5">Pheromone-regulated membrane protein</fullName>
    </recommendedName>
</protein>
<dbReference type="PANTHER" id="PTHR36424">
    <property type="entry name" value="PHEROMONE-REGULATED MEMBRANE PROTEIN 6"/>
    <property type="match status" value="1"/>
</dbReference>
<feature type="compositionally biased region" description="Polar residues" evidence="1">
    <location>
        <begin position="622"/>
        <end position="631"/>
    </location>
</feature>
<feature type="compositionally biased region" description="Polar residues" evidence="1">
    <location>
        <begin position="891"/>
        <end position="906"/>
    </location>
</feature>
<sequence>MPCFGRNRDNEGAISEDSKWDYITLTDFTSSSWKTKLSYLWLWILSAINIAVYAADTFTAVNLLAFNKWSSQVNPTIKLSISKWIFAGCIIFSWVLCGFEWIRALRVIRRGGVADSYLDPLAARLQSSRIYKGGRGWRRFLVFAELTKSKKGVDYIALFVYFQFKGAIRILLAEGPRQVVNALTLWAAMKADLLPVGDHAAKDNTSGVDQFFKNLETLADQNKEQAVILSTMLFTLVVWVFSALALILAAVFYLLFLWHYIPSVDGSLSRYCRRKVDKRLDRVVSNTTRVALDKADKEIRLEEEKAARKAAANAAADGRPTIPRNPTLPNLNGSPESLESDFKYQRSDQSSVSTLPLYSSRQPTRSNSSTTLGSANRSQVSRKPTLPQLPPAGIQRTDTQVSSWSSTSYGSNATLLGNASDMGGNRGPPRYNSPAPPVPPINPQYERSLTSGPQQRAFTPAGRPVPTPNPGRGGPPTVGRPDGYGPPRRNDTGFSVGQDRSFTPMGHPQGPPPQNRGTPGPGMYGPPPRSDTAFSAGQQRSFTPHGQPPMGQPHMAQQDYYNHMEHGRGPTPMGRPSPGPMRNHTPMGRYIPAPPGHGESEFASYEYNRRSPGPQGPAYEMQHQSRNNTPHEQYHGGFHDQRGHEQQSGHQQERYQNNFQEHEQPLKRPMPAHLDDYDPFRAETPPLRHRPRQSEQHTVTRARVVSTSWSDRSDAPQHNNYVPFNHSALSQSQSQSQSQPQHQHQHQSPPEPSPPQLANSPPSAEDFTLTDESEFDLEMPPPVTAPRRRKDRPFSTLYEASIEDETFSRTLSRAETTDDNHASVPHPALVIAAAAREKSQTSLSSPATAIPHARSDDTVLPNSEPEVSDTETDNGRPGVPVTATGAATTTNDDSLFNSAHASSSYSDGEGTPRASTYRNFSEPLRVHHNRRTYHSPSSSDEWAPHEGDNMPALRRVVTEPEAETNVITPTQANFPPHGQRVVREDISEDETLRRLRQNGTWGPGGMI</sequence>
<evidence type="ECO:0008006" key="5">
    <source>
        <dbReference type="Google" id="ProtNLM"/>
    </source>
</evidence>
<feature type="transmembrane region" description="Helical" evidence="2">
    <location>
        <begin position="40"/>
        <end position="64"/>
    </location>
</feature>
<feature type="compositionally biased region" description="Polar residues" evidence="1">
    <location>
        <begin position="327"/>
        <end position="337"/>
    </location>
</feature>
<feature type="compositionally biased region" description="Acidic residues" evidence="1">
    <location>
        <begin position="768"/>
        <end position="777"/>
    </location>
</feature>
<name>A0ABR1MCR6_9PEZI</name>
<keyword evidence="4" id="KW-1185">Reference proteome</keyword>
<dbReference type="InterPro" id="IPR031606">
    <property type="entry name" value="Kch1/2"/>
</dbReference>
<feature type="transmembrane region" description="Helical" evidence="2">
    <location>
        <begin position="233"/>
        <end position="261"/>
    </location>
</feature>
<feature type="compositionally biased region" description="Polar residues" evidence="1">
    <location>
        <begin position="347"/>
        <end position="382"/>
    </location>
</feature>
<organism evidence="3 4">
    <name type="scientific">Phyllosticta citricarpa</name>
    <dbReference type="NCBI Taxonomy" id="55181"/>
    <lineage>
        <taxon>Eukaryota</taxon>
        <taxon>Fungi</taxon>
        <taxon>Dikarya</taxon>
        <taxon>Ascomycota</taxon>
        <taxon>Pezizomycotina</taxon>
        <taxon>Dothideomycetes</taxon>
        <taxon>Dothideomycetes incertae sedis</taxon>
        <taxon>Botryosphaeriales</taxon>
        <taxon>Phyllostictaceae</taxon>
        <taxon>Phyllosticta</taxon>
    </lineage>
</organism>
<dbReference type="Proteomes" id="UP001365128">
    <property type="component" value="Unassembled WGS sequence"/>
</dbReference>
<feature type="compositionally biased region" description="Polar residues" evidence="1">
    <location>
        <begin position="705"/>
        <end position="722"/>
    </location>
</feature>
<evidence type="ECO:0000256" key="2">
    <source>
        <dbReference type="SAM" id="Phobius"/>
    </source>
</evidence>
<dbReference type="Pfam" id="PF16944">
    <property type="entry name" value="KCH"/>
    <property type="match status" value="1"/>
</dbReference>
<gene>
    <name evidence="3" type="ORF">IWX46DRAFT_98521</name>
</gene>
<feature type="compositionally biased region" description="Polar residues" evidence="1">
    <location>
        <begin position="396"/>
        <end position="417"/>
    </location>
</feature>
<feature type="compositionally biased region" description="Low complexity" evidence="1">
    <location>
        <begin position="725"/>
        <end position="748"/>
    </location>
</feature>